<dbReference type="Pfam" id="PF00078">
    <property type="entry name" value="RVT_1"/>
    <property type="match status" value="1"/>
</dbReference>
<dbReference type="InterPro" id="IPR036875">
    <property type="entry name" value="Znf_CCHC_sf"/>
</dbReference>
<keyword evidence="1" id="KW-0645">Protease</keyword>
<dbReference type="Gene3D" id="3.10.10.10">
    <property type="entry name" value="HIV Type 1 Reverse Transcriptase, subunit A, domain 1"/>
    <property type="match status" value="1"/>
</dbReference>
<sequence length="943" mass="108181">MTLDIHNWSSSAHQELQKIVEDEIFPNINQVDARVQNFEIQILKEAAKFVRDFKSLTKEANESLGEHKALEYEIERLLRVIVSQDIMSIVQNPVVVETSDLRTELDRYITVKPMNSLNNFVDVLACFNLRASSDKAGSSGGDTENVRGVVAPNVQGCSHKTFKNGKPHPFNGTEGVVGLSQWIEKNGNVHTLGLVNANMIPWNEFKFMMTMKYFPVTEIQRIEEELWTLTLKGDDIKAYNNRFHELASMCPELPTTLHEAINMARELVEQEVQGKAARVSESNKRKAHHQQGPCPPKGGKCGRLGHQKKDCQVRFLDVGGNALQNVTYFGCGEKGHYKNRCPKGRNQQNEGAPARAYVMGTENPYFVSTEFTPFINIARTTLDTSYEVELADGKVVSTNIVLRGCTLALFNHCFKIDLLPTRLRSFDVIVGMDWLSYHRGVIVCYEKIVCIPLPNGVILEIQGERPEKDSKLLSYIKTDEKKPEDIRIVRDFSEVFPDDLSGLPLVREIEFRIDLIPGALPAVKSPYRLALSEMIKLSNQLKELQEKGFIRPSHSPWGAPMVFVKKKEGALRMCIDYIELNKLTIKNRYPLPRIDDLFDQLQSAYDLRSGYHQLRVREEDIPKTAFRTHYGHFEFTVMPFGLTNAPAIFMDLMNRVCKLYLDKFVIVFIDDILIYSKSEEEHEVHLKTILDLLKKEKLYAKFSKCEFWLKEVQFLGHMANRDGIHMDPNKVELVKNWKTPESSTEIRLFLGLTGYYRRFIENFLKIAKPLTLLTQKNKTYVWGDKQEEAFRILKEKLCNAPVLSLPDGLNDFVVYCDTSNQGFGCVLMQRGKVIAYASRQLKVHENNYTTYDLELGAVYIFDQKELNMDPRRWIELLSDYECEIKYHPGKANVVADALSRKERLKPRRVRAMSITILSRLKTKILEAQVEASKDPKAPAEWLR</sequence>
<evidence type="ECO:0000256" key="1">
    <source>
        <dbReference type="ARBA" id="ARBA00022670"/>
    </source>
</evidence>
<evidence type="ECO:0000259" key="5">
    <source>
        <dbReference type="Pfam" id="PF00078"/>
    </source>
</evidence>
<dbReference type="EMBL" id="BQNB010010179">
    <property type="protein sequence ID" value="GJS73771.1"/>
    <property type="molecule type" value="Genomic_DNA"/>
</dbReference>
<dbReference type="InterPro" id="IPR041577">
    <property type="entry name" value="RT_RNaseH_2"/>
</dbReference>
<reference evidence="8" key="2">
    <citation type="submission" date="2022-01" db="EMBL/GenBank/DDBJ databases">
        <authorList>
            <person name="Yamashiro T."/>
            <person name="Shiraishi A."/>
            <person name="Satake H."/>
            <person name="Nakayama K."/>
        </authorList>
    </citation>
    <scope>NUCLEOTIDE SEQUENCE</scope>
</reference>
<evidence type="ECO:0000259" key="6">
    <source>
        <dbReference type="Pfam" id="PF03732"/>
    </source>
</evidence>
<keyword evidence="3" id="KW-0511">Multifunctional enzyme</keyword>
<protein>
    <submittedName>
        <fullName evidence="8">Reverse transcriptase domain-containing protein</fullName>
    </submittedName>
</protein>
<dbReference type="PANTHER" id="PTHR37984">
    <property type="entry name" value="PROTEIN CBG26694"/>
    <property type="match status" value="1"/>
</dbReference>
<dbReference type="Pfam" id="PF08284">
    <property type="entry name" value="RVP_2"/>
    <property type="match status" value="1"/>
</dbReference>
<dbReference type="GO" id="GO:0003964">
    <property type="term" value="F:RNA-directed DNA polymerase activity"/>
    <property type="evidence" value="ECO:0007669"/>
    <property type="project" value="UniProtKB-KW"/>
</dbReference>
<evidence type="ECO:0000313" key="9">
    <source>
        <dbReference type="Proteomes" id="UP001151760"/>
    </source>
</evidence>
<dbReference type="Gene3D" id="3.30.70.270">
    <property type="match status" value="2"/>
</dbReference>
<evidence type="ECO:0000256" key="2">
    <source>
        <dbReference type="ARBA" id="ARBA00022750"/>
    </source>
</evidence>
<proteinExistence type="predicted"/>
<feature type="domain" description="Reverse transcriptase" evidence="5">
    <location>
        <begin position="564"/>
        <end position="717"/>
    </location>
</feature>
<dbReference type="SUPFAM" id="SSF56672">
    <property type="entry name" value="DNA/RNA polymerases"/>
    <property type="match status" value="1"/>
</dbReference>
<keyword evidence="9" id="KW-1185">Reference proteome</keyword>
<keyword evidence="8" id="KW-0695">RNA-directed DNA polymerase</keyword>
<dbReference type="CDD" id="cd01647">
    <property type="entry name" value="RT_LTR"/>
    <property type="match status" value="1"/>
</dbReference>
<accession>A0ABQ4Y9G6</accession>
<dbReference type="PANTHER" id="PTHR37984:SF5">
    <property type="entry name" value="PROTEIN NYNRIN-LIKE"/>
    <property type="match status" value="1"/>
</dbReference>
<evidence type="ECO:0000259" key="7">
    <source>
        <dbReference type="Pfam" id="PF17919"/>
    </source>
</evidence>
<reference evidence="8" key="1">
    <citation type="journal article" date="2022" name="Int. J. Mol. Sci.">
        <title>Draft Genome of Tanacetum Coccineum: Genomic Comparison of Closely Related Tanacetum-Family Plants.</title>
        <authorList>
            <person name="Yamashiro T."/>
            <person name="Shiraishi A."/>
            <person name="Nakayama K."/>
            <person name="Satake H."/>
        </authorList>
    </citation>
    <scope>NUCLEOTIDE SEQUENCE</scope>
</reference>
<dbReference type="SUPFAM" id="SSF57756">
    <property type="entry name" value="Retrovirus zinc finger-like domains"/>
    <property type="match status" value="1"/>
</dbReference>
<evidence type="ECO:0000256" key="3">
    <source>
        <dbReference type="ARBA" id="ARBA00023268"/>
    </source>
</evidence>
<dbReference type="InterPro" id="IPR005162">
    <property type="entry name" value="Retrotrans_gag_dom"/>
</dbReference>
<dbReference type="InterPro" id="IPR043502">
    <property type="entry name" value="DNA/RNA_pol_sf"/>
</dbReference>
<dbReference type="CDD" id="cd09274">
    <property type="entry name" value="RNase_HI_RT_Ty3"/>
    <property type="match status" value="1"/>
</dbReference>
<comment type="caution">
    <text evidence="8">The sequence shown here is derived from an EMBL/GenBank/DDBJ whole genome shotgun (WGS) entry which is preliminary data.</text>
</comment>
<dbReference type="Pfam" id="PF03732">
    <property type="entry name" value="Retrotrans_gag"/>
    <property type="match status" value="1"/>
</dbReference>
<dbReference type="InterPro" id="IPR043128">
    <property type="entry name" value="Rev_trsase/Diguanyl_cyclase"/>
</dbReference>
<feature type="region of interest" description="Disordered" evidence="4">
    <location>
        <begin position="273"/>
        <end position="301"/>
    </location>
</feature>
<dbReference type="CDD" id="cd00303">
    <property type="entry name" value="retropepsin_like"/>
    <property type="match status" value="1"/>
</dbReference>
<keyword evidence="8" id="KW-0548">Nucleotidyltransferase</keyword>
<name>A0ABQ4Y9G6_9ASTR</name>
<dbReference type="Pfam" id="PF17919">
    <property type="entry name" value="RT_RNaseH_2"/>
    <property type="match status" value="1"/>
</dbReference>
<evidence type="ECO:0000313" key="8">
    <source>
        <dbReference type="EMBL" id="GJS73771.1"/>
    </source>
</evidence>
<evidence type="ECO:0000256" key="4">
    <source>
        <dbReference type="SAM" id="MobiDB-lite"/>
    </source>
</evidence>
<dbReference type="InterPro" id="IPR050951">
    <property type="entry name" value="Retrovirus_Pol_polyprotein"/>
</dbReference>
<feature type="domain" description="Retrotransposon gag" evidence="6">
    <location>
        <begin position="199"/>
        <end position="263"/>
    </location>
</feature>
<dbReference type="Proteomes" id="UP001151760">
    <property type="component" value="Unassembled WGS sequence"/>
</dbReference>
<keyword evidence="8" id="KW-0808">Transferase</keyword>
<feature type="domain" description="Reverse transcriptase/retrotransposon-derived protein RNase H-like" evidence="7">
    <location>
        <begin position="782"/>
        <end position="859"/>
    </location>
</feature>
<keyword evidence="2" id="KW-0064">Aspartyl protease</keyword>
<dbReference type="Gene3D" id="4.10.60.10">
    <property type="entry name" value="Zinc finger, CCHC-type"/>
    <property type="match status" value="1"/>
</dbReference>
<dbReference type="InterPro" id="IPR000477">
    <property type="entry name" value="RT_dom"/>
</dbReference>
<organism evidence="8 9">
    <name type="scientific">Tanacetum coccineum</name>
    <dbReference type="NCBI Taxonomy" id="301880"/>
    <lineage>
        <taxon>Eukaryota</taxon>
        <taxon>Viridiplantae</taxon>
        <taxon>Streptophyta</taxon>
        <taxon>Embryophyta</taxon>
        <taxon>Tracheophyta</taxon>
        <taxon>Spermatophyta</taxon>
        <taxon>Magnoliopsida</taxon>
        <taxon>eudicotyledons</taxon>
        <taxon>Gunneridae</taxon>
        <taxon>Pentapetalae</taxon>
        <taxon>asterids</taxon>
        <taxon>campanulids</taxon>
        <taxon>Asterales</taxon>
        <taxon>Asteraceae</taxon>
        <taxon>Asteroideae</taxon>
        <taxon>Anthemideae</taxon>
        <taxon>Anthemidinae</taxon>
        <taxon>Tanacetum</taxon>
    </lineage>
</organism>
<keyword evidence="2" id="KW-0378">Hydrolase</keyword>
<gene>
    <name evidence="8" type="ORF">Tco_0706612</name>
</gene>